<organism evidence="1 2">
    <name type="scientific">Eumeta variegata</name>
    <name type="common">Bagworm moth</name>
    <name type="synonym">Eumeta japonica</name>
    <dbReference type="NCBI Taxonomy" id="151549"/>
    <lineage>
        <taxon>Eukaryota</taxon>
        <taxon>Metazoa</taxon>
        <taxon>Ecdysozoa</taxon>
        <taxon>Arthropoda</taxon>
        <taxon>Hexapoda</taxon>
        <taxon>Insecta</taxon>
        <taxon>Pterygota</taxon>
        <taxon>Neoptera</taxon>
        <taxon>Endopterygota</taxon>
        <taxon>Lepidoptera</taxon>
        <taxon>Glossata</taxon>
        <taxon>Ditrysia</taxon>
        <taxon>Tineoidea</taxon>
        <taxon>Psychidae</taxon>
        <taxon>Oiketicinae</taxon>
        <taxon>Eumeta</taxon>
    </lineage>
</organism>
<protein>
    <submittedName>
        <fullName evidence="1">Uncharacterized protein</fullName>
    </submittedName>
</protein>
<comment type="caution">
    <text evidence="1">The sequence shown here is derived from an EMBL/GenBank/DDBJ whole genome shotgun (WGS) entry which is preliminary data.</text>
</comment>
<evidence type="ECO:0000313" key="1">
    <source>
        <dbReference type="EMBL" id="GBP38150.1"/>
    </source>
</evidence>
<proteinExistence type="predicted"/>
<accession>A0A4C1VHT3</accession>
<gene>
    <name evidence="1" type="ORF">EVAR_80435_1</name>
</gene>
<name>A0A4C1VHT3_EUMVA</name>
<dbReference type="EMBL" id="BGZK01000344">
    <property type="protein sequence ID" value="GBP38150.1"/>
    <property type="molecule type" value="Genomic_DNA"/>
</dbReference>
<evidence type="ECO:0000313" key="2">
    <source>
        <dbReference type="Proteomes" id="UP000299102"/>
    </source>
</evidence>
<dbReference type="Proteomes" id="UP000299102">
    <property type="component" value="Unassembled WGS sequence"/>
</dbReference>
<dbReference type="AlphaFoldDB" id="A0A4C1VHT3"/>
<sequence>MNSSTVSGDRRRYVDHDPDCGPALVSRLSQRIKMEHLRRALPAPNIFTASTLGQPTGPRPEALNTKLKKNVKGYGSPVKFQNDIIV</sequence>
<keyword evidence="2" id="KW-1185">Reference proteome</keyword>
<reference evidence="1 2" key="1">
    <citation type="journal article" date="2019" name="Commun. Biol.">
        <title>The bagworm genome reveals a unique fibroin gene that provides high tensile strength.</title>
        <authorList>
            <person name="Kono N."/>
            <person name="Nakamura H."/>
            <person name="Ohtoshi R."/>
            <person name="Tomita M."/>
            <person name="Numata K."/>
            <person name="Arakawa K."/>
        </authorList>
    </citation>
    <scope>NUCLEOTIDE SEQUENCE [LARGE SCALE GENOMIC DNA]</scope>
</reference>